<organism evidence="2 3">
    <name type="scientific">Coregonus suidteri</name>
    <dbReference type="NCBI Taxonomy" id="861788"/>
    <lineage>
        <taxon>Eukaryota</taxon>
        <taxon>Metazoa</taxon>
        <taxon>Chordata</taxon>
        <taxon>Craniata</taxon>
        <taxon>Vertebrata</taxon>
        <taxon>Euteleostomi</taxon>
        <taxon>Actinopterygii</taxon>
        <taxon>Neopterygii</taxon>
        <taxon>Teleostei</taxon>
        <taxon>Protacanthopterygii</taxon>
        <taxon>Salmoniformes</taxon>
        <taxon>Salmonidae</taxon>
        <taxon>Coregoninae</taxon>
        <taxon>Coregonus</taxon>
    </lineage>
</organism>
<dbReference type="GO" id="GO:0016287">
    <property type="term" value="F:glycerone-phosphate O-acyltransferase activity"/>
    <property type="evidence" value="ECO:0007669"/>
    <property type="project" value="TreeGrafter"/>
</dbReference>
<dbReference type="GO" id="GO:0006631">
    <property type="term" value="P:fatty acid metabolic process"/>
    <property type="evidence" value="ECO:0007669"/>
    <property type="project" value="TreeGrafter"/>
</dbReference>
<dbReference type="Proteomes" id="UP001356427">
    <property type="component" value="Unassembled WGS sequence"/>
</dbReference>
<evidence type="ECO:0000313" key="3">
    <source>
        <dbReference type="Proteomes" id="UP001356427"/>
    </source>
</evidence>
<gene>
    <name evidence="2" type="ORF">J4Q44_G00319870</name>
</gene>
<dbReference type="InterPro" id="IPR002123">
    <property type="entry name" value="Plipid/glycerol_acylTrfase"/>
</dbReference>
<comment type="caution">
    <text evidence="2">The sequence shown here is derived from an EMBL/GenBank/DDBJ whole genome shotgun (WGS) entry which is preliminary data.</text>
</comment>
<dbReference type="AlphaFoldDB" id="A0AAN8KY40"/>
<dbReference type="GO" id="GO:0031966">
    <property type="term" value="C:mitochondrial membrane"/>
    <property type="evidence" value="ECO:0007669"/>
    <property type="project" value="TreeGrafter"/>
</dbReference>
<dbReference type="GO" id="GO:0008611">
    <property type="term" value="P:ether lipid biosynthetic process"/>
    <property type="evidence" value="ECO:0007669"/>
    <property type="project" value="TreeGrafter"/>
</dbReference>
<dbReference type="Pfam" id="PF01553">
    <property type="entry name" value="Acyltransferase"/>
    <property type="match status" value="1"/>
</dbReference>
<keyword evidence="3" id="KW-1185">Reference proteome</keyword>
<dbReference type="SUPFAM" id="SSF69593">
    <property type="entry name" value="Glycerol-3-phosphate (1)-acyltransferase"/>
    <property type="match status" value="1"/>
</dbReference>
<accession>A0AAN8KY40</accession>
<reference evidence="2 3" key="1">
    <citation type="submission" date="2021-04" db="EMBL/GenBank/DDBJ databases">
        <authorList>
            <person name="De Guttry C."/>
            <person name="Zahm M."/>
            <person name="Klopp C."/>
            <person name="Cabau C."/>
            <person name="Louis A."/>
            <person name="Berthelot C."/>
            <person name="Parey E."/>
            <person name="Roest Crollius H."/>
            <person name="Montfort J."/>
            <person name="Robinson-Rechavi M."/>
            <person name="Bucao C."/>
            <person name="Bouchez O."/>
            <person name="Gislard M."/>
            <person name="Lluch J."/>
            <person name="Milhes M."/>
            <person name="Lampietro C."/>
            <person name="Lopez Roques C."/>
            <person name="Donnadieu C."/>
            <person name="Braasch I."/>
            <person name="Desvignes T."/>
            <person name="Postlethwait J."/>
            <person name="Bobe J."/>
            <person name="Wedekind C."/>
            <person name="Guiguen Y."/>
        </authorList>
    </citation>
    <scope>NUCLEOTIDE SEQUENCE [LARGE SCALE GENOMIC DNA]</scope>
    <source>
        <strain evidence="2">Cs_M1</strain>
        <tissue evidence="2">Blood</tissue>
    </source>
</reference>
<name>A0AAN8KY40_9TELE</name>
<sequence length="232" mass="25420">MLKNIVNSDQLHYVINQVSQESGEAPDIIQEEASVILEEMAYRLQISTVRFFAFTLSKAFKTLLQNVCVNEEGIQRLQQAIQEHPVVLRPSHRSYMDFLLMSYILHPYDLALPVIIAAGKPGGPGAVCADRQSRPSGAEALSFLDWPDHAPTAKVVSSSLALHRSLVCVSGGRVSLVVGEPQGPVTPEEALFNWAVNVLSCASYRKQVLHVFLWPAMLAVAMHTSASSKKGL</sequence>
<dbReference type="PANTHER" id="PTHR12563:SF20">
    <property type="entry name" value="DIHYDROXYACETONE PHOSPHATE ACYLTRANSFERASE"/>
    <property type="match status" value="1"/>
</dbReference>
<dbReference type="GO" id="GO:0008654">
    <property type="term" value="P:phospholipid biosynthetic process"/>
    <property type="evidence" value="ECO:0007669"/>
    <property type="project" value="TreeGrafter"/>
</dbReference>
<dbReference type="GO" id="GO:0004366">
    <property type="term" value="F:glycerol-3-phosphate O-acyltransferase activity"/>
    <property type="evidence" value="ECO:0007669"/>
    <property type="project" value="TreeGrafter"/>
</dbReference>
<protein>
    <recommendedName>
        <fullName evidence="1">Phospholipid/glycerol acyltransferase domain-containing protein</fullName>
    </recommendedName>
</protein>
<dbReference type="EMBL" id="JAGTTL010000031">
    <property type="protein sequence ID" value="KAK6297404.1"/>
    <property type="molecule type" value="Genomic_DNA"/>
</dbReference>
<feature type="domain" description="Phospholipid/glycerol acyltransferase" evidence="1">
    <location>
        <begin position="75"/>
        <end position="119"/>
    </location>
</feature>
<evidence type="ECO:0000313" key="2">
    <source>
        <dbReference type="EMBL" id="KAK6297404.1"/>
    </source>
</evidence>
<dbReference type="PANTHER" id="PTHR12563">
    <property type="entry name" value="GLYCEROL-3-PHOSPHATE ACYLTRANSFERASE"/>
    <property type="match status" value="1"/>
</dbReference>
<dbReference type="InterPro" id="IPR022284">
    <property type="entry name" value="GPAT/DHAPAT"/>
</dbReference>
<proteinExistence type="predicted"/>
<dbReference type="GO" id="GO:0019432">
    <property type="term" value="P:triglyceride biosynthetic process"/>
    <property type="evidence" value="ECO:0007669"/>
    <property type="project" value="TreeGrafter"/>
</dbReference>
<evidence type="ECO:0000259" key="1">
    <source>
        <dbReference type="Pfam" id="PF01553"/>
    </source>
</evidence>
<dbReference type="GO" id="GO:0005778">
    <property type="term" value="C:peroxisomal membrane"/>
    <property type="evidence" value="ECO:0007669"/>
    <property type="project" value="TreeGrafter"/>
</dbReference>